<keyword evidence="1" id="KW-0472">Membrane</keyword>
<protein>
    <submittedName>
        <fullName evidence="2">Uncharacterized protein</fullName>
    </submittedName>
</protein>
<evidence type="ECO:0000313" key="4">
    <source>
        <dbReference type="Proteomes" id="UP000196240"/>
    </source>
</evidence>
<evidence type="ECO:0000256" key="1">
    <source>
        <dbReference type="SAM" id="Phobius"/>
    </source>
</evidence>
<dbReference type="EMBL" id="UFRV01000006">
    <property type="protein sequence ID" value="SUT96399.1"/>
    <property type="molecule type" value="Genomic_DNA"/>
</dbReference>
<evidence type="ECO:0000313" key="5">
    <source>
        <dbReference type="Proteomes" id="UP000254227"/>
    </source>
</evidence>
<keyword evidence="1" id="KW-1133">Transmembrane helix</keyword>
<proteinExistence type="predicted"/>
<evidence type="ECO:0000313" key="3">
    <source>
        <dbReference type="EMBL" id="SUT96399.1"/>
    </source>
</evidence>
<name>A0A1R7QDB1_ACIJO</name>
<dbReference type="Proteomes" id="UP000254227">
    <property type="component" value="Unassembled WGS sequence"/>
</dbReference>
<gene>
    <name evidence="2" type="ORF">ACNJC6_01890</name>
    <name evidence="3" type="ORF">NCTC10308_02012</name>
</gene>
<keyword evidence="1" id="KW-0812">Transmembrane</keyword>
<reference evidence="3 5" key="2">
    <citation type="submission" date="2018-06" db="EMBL/GenBank/DDBJ databases">
        <authorList>
            <consortium name="Pathogen Informatics"/>
            <person name="Doyle S."/>
        </authorList>
    </citation>
    <scope>NUCLEOTIDE SEQUENCE [LARGE SCALE GENOMIC DNA]</scope>
    <source>
        <strain evidence="3 5">NCTC10308</strain>
    </source>
</reference>
<dbReference type="AlphaFoldDB" id="A0A1R7QDB1"/>
<feature type="transmembrane region" description="Helical" evidence="1">
    <location>
        <begin position="20"/>
        <end position="37"/>
    </location>
</feature>
<evidence type="ECO:0000313" key="2">
    <source>
        <dbReference type="EMBL" id="SJX22258.1"/>
    </source>
</evidence>
<sequence length="54" mass="6492">MFNKDRLRRTIPPVFNFKSAPIYINLAAFVSNFFRFFSSFYANRYKESIIPYGK</sequence>
<dbReference type="EMBL" id="FUUY01000005">
    <property type="protein sequence ID" value="SJX22258.1"/>
    <property type="molecule type" value="Genomic_DNA"/>
</dbReference>
<organism evidence="2 4">
    <name type="scientific">Acinetobacter johnsonii</name>
    <dbReference type="NCBI Taxonomy" id="40214"/>
    <lineage>
        <taxon>Bacteria</taxon>
        <taxon>Pseudomonadati</taxon>
        <taxon>Pseudomonadota</taxon>
        <taxon>Gammaproteobacteria</taxon>
        <taxon>Moraxellales</taxon>
        <taxon>Moraxellaceae</taxon>
        <taxon>Acinetobacter</taxon>
    </lineage>
</organism>
<accession>A0A1R7QDB1</accession>
<dbReference type="Proteomes" id="UP000196240">
    <property type="component" value="Unassembled WGS sequence"/>
</dbReference>
<reference evidence="2 4" key="1">
    <citation type="submission" date="2017-02" db="EMBL/GenBank/DDBJ databases">
        <authorList>
            <person name="Peterson S.W."/>
        </authorList>
    </citation>
    <scope>NUCLEOTIDE SEQUENCE [LARGE SCALE GENOMIC DNA]</scope>
    <source>
        <strain evidence="2">C6</strain>
    </source>
</reference>